<dbReference type="GO" id="GO:0009002">
    <property type="term" value="F:serine-type D-Ala-D-Ala carboxypeptidase activity"/>
    <property type="evidence" value="ECO:0007669"/>
    <property type="project" value="UniProtKB-EC"/>
</dbReference>
<dbReference type="AlphaFoldDB" id="A0A1L8ZBB9"/>
<dbReference type="GO" id="GO:0071555">
    <property type="term" value="P:cell wall organization"/>
    <property type="evidence" value="ECO:0007669"/>
    <property type="project" value="UniProtKB-KW"/>
</dbReference>
<comment type="catalytic activity">
    <reaction evidence="12">
        <text>Preferential cleavage: (Ac)2-L-Lys-D-Ala-|-D-Ala. Also transpeptidation of peptidyl-alanyl moieties that are N-acyl substituents of D-alanine.</text>
        <dbReference type="EC" id="3.4.16.4"/>
    </reaction>
</comment>
<evidence type="ECO:0000256" key="10">
    <source>
        <dbReference type="ARBA" id="ARBA00022984"/>
    </source>
</evidence>
<evidence type="ECO:0000256" key="1">
    <source>
        <dbReference type="ARBA" id="ARBA00003217"/>
    </source>
</evidence>
<proteinExistence type="inferred from homology"/>
<dbReference type="SUPFAM" id="SSF69189">
    <property type="entry name" value="Penicillin-binding protein associated domain"/>
    <property type="match status" value="1"/>
</dbReference>
<dbReference type="InterPro" id="IPR012338">
    <property type="entry name" value="Beta-lactam/transpept-like"/>
</dbReference>
<dbReference type="InterPro" id="IPR001967">
    <property type="entry name" value="Peptidase_S11_N"/>
</dbReference>
<keyword evidence="10" id="KW-0573">Peptidoglycan synthesis</keyword>
<gene>
    <name evidence="17" type="ORF">ER70_05030</name>
</gene>
<evidence type="ECO:0000256" key="5">
    <source>
        <dbReference type="ARBA" id="ARBA00022645"/>
    </source>
</evidence>
<dbReference type="EC" id="3.4.16.4" evidence="4"/>
<feature type="active site" evidence="13">
    <location>
        <position position="131"/>
    </location>
</feature>
<accession>A0A1L8ZBB9</accession>
<dbReference type="GO" id="GO:0009252">
    <property type="term" value="P:peptidoglycan biosynthetic process"/>
    <property type="evidence" value="ECO:0007669"/>
    <property type="project" value="UniProtKB-UniPathway"/>
</dbReference>
<evidence type="ECO:0000256" key="4">
    <source>
        <dbReference type="ARBA" id="ARBA00012448"/>
    </source>
</evidence>
<evidence type="ECO:0000256" key="12">
    <source>
        <dbReference type="ARBA" id="ARBA00034000"/>
    </source>
</evidence>
<sequence length="405" mass="45737">MNSICVIGKFLLTLFLIFSPLYYDLFAVNLAEINKLSKYAKSIVLMDFDTKRILYSKKPNLVFPPASLTKIVTIYTALIEAEKRNIKLKSIVPISDSASYYNAPPNSSLMFLEKGQIVNFEEILKGLSISSGNDASIAIAEFVVGNLNSFVNLMNINVLNLGLLNMHFVEPSGYSSENKITALDMAFFVKFYVEKFKFMLNIHSLKYFVYPKSKNLGTALSSKFLNLKQRNANLLIHDYPYSDGIKTGYIKESGLNLIATAKKGEIRLIAVVLGIEKGINGFGEKIRASIAKNLFEYGFNQYSKFPLIVKLKEKVYNGTVDTVALFSKEPFYYILTKDEFDKINISYTVDKLVAPLSGDMPVGRAMIFLENEKLGDVALFSDKVNKLGFWQGLYKSFINFFSREY</sequence>
<dbReference type="SUPFAM" id="SSF56601">
    <property type="entry name" value="beta-lactamase/transpeptidase-like"/>
    <property type="match status" value="1"/>
</dbReference>
<evidence type="ECO:0000256" key="7">
    <source>
        <dbReference type="ARBA" id="ARBA00022729"/>
    </source>
</evidence>
<evidence type="ECO:0000313" key="17">
    <source>
        <dbReference type="EMBL" id="OJH15026.1"/>
    </source>
</evidence>
<dbReference type="InterPro" id="IPR015956">
    <property type="entry name" value="Peniciliin-bd_prot_C_sf"/>
</dbReference>
<feature type="binding site" evidence="14">
    <location>
        <position position="246"/>
    </location>
    <ligand>
        <name>substrate</name>
    </ligand>
</feature>
<feature type="domain" description="Peptidase S11 D-Ala-D-Ala carboxypeptidase A C-terminal" evidence="16">
    <location>
        <begin position="302"/>
        <end position="386"/>
    </location>
</feature>
<feature type="active site" description="Proton acceptor" evidence="13">
    <location>
        <position position="70"/>
    </location>
</feature>
<dbReference type="PRINTS" id="PR00725">
    <property type="entry name" value="DADACBPTASE1"/>
</dbReference>
<keyword evidence="8" id="KW-0378">Hydrolase</keyword>
<evidence type="ECO:0000256" key="14">
    <source>
        <dbReference type="PIRSR" id="PIRSR618044-2"/>
    </source>
</evidence>
<dbReference type="InterPro" id="IPR018044">
    <property type="entry name" value="Peptidase_S11"/>
</dbReference>
<evidence type="ECO:0000256" key="6">
    <source>
        <dbReference type="ARBA" id="ARBA00022670"/>
    </source>
</evidence>
<dbReference type="EMBL" id="JNBW01000258">
    <property type="protein sequence ID" value="OJH15026.1"/>
    <property type="molecule type" value="Genomic_DNA"/>
</dbReference>
<dbReference type="Pfam" id="PF07943">
    <property type="entry name" value="PBP5_C"/>
    <property type="match status" value="1"/>
</dbReference>
<dbReference type="SMART" id="SM00936">
    <property type="entry name" value="PBP5_C"/>
    <property type="match status" value="1"/>
</dbReference>
<keyword evidence="9" id="KW-0133">Cell shape</keyword>
<name>A0A1L8ZBB9_BORBI</name>
<dbReference type="PANTHER" id="PTHR21581:SF6">
    <property type="entry name" value="TRAFFICKING PROTEIN PARTICLE COMPLEX SUBUNIT 12"/>
    <property type="match status" value="1"/>
</dbReference>
<dbReference type="Gene3D" id="2.60.410.10">
    <property type="entry name" value="D-Ala-D-Ala carboxypeptidase, C-terminal domain"/>
    <property type="match status" value="1"/>
</dbReference>
<dbReference type="RefSeq" id="WP_071983541.1">
    <property type="nucleotide sequence ID" value="NZ_JAJNFX010000003.1"/>
</dbReference>
<dbReference type="UniPathway" id="UPA00219"/>
<evidence type="ECO:0000256" key="15">
    <source>
        <dbReference type="RuleBase" id="RU004016"/>
    </source>
</evidence>
<keyword evidence="7" id="KW-0732">Signal</keyword>
<reference evidence="17" key="1">
    <citation type="journal article" date="2015" name="Microbiology">
        <title>Similarities in murine infection and immune response to Borrelia bissettii and Borrelia burgdorferi sensu stricto.</title>
        <authorList>
            <person name="Leydet B.F.Jr."/>
            <person name="Liang F.T."/>
        </authorList>
    </citation>
    <scope>NUCLEOTIDE SEQUENCE [LARGE SCALE GENOMIC DNA]</scope>
    <source>
        <strain evidence="17">CO275</strain>
    </source>
</reference>
<comment type="similarity">
    <text evidence="3 15">Belongs to the peptidase S11 family.</text>
</comment>
<feature type="active site" description="Proton acceptor" evidence="13">
    <location>
        <position position="67"/>
    </location>
</feature>
<comment type="pathway">
    <text evidence="2">Cell wall biogenesis; peptidoglycan biosynthesis.</text>
</comment>
<dbReference type="PANTHER" id="PTHR21581">
    <property type="entry name" value="D-ALANYL-D-ALANINE CARBOXYPEPTIDASE"/>
    <property type="match status" value="1"/>
</dbReference>
<dbReference type="InterPro" id="IPR037167">
    <property type="entry name" value="Peptidase_S11_C_sf"/>
</dbReference>
<dbReference type="OrthoDB" id="9791132at2"/>
<dbReference type="GO" id="GO:0008360">
    <property type="term" value="P:regulation of cell shape"/>
    <property type="evidence" value="ECO:0007669"/>
    <property type="project" value="UniProtKB-KW"/>
</dbReference>
<evidence type="ECO:0000259" key="16">
    <source>
        <dbReference type="SMART" id="SM00936"/>
    </source>
</evidence>
<dbReference type="InterPro" id="IPR012907">
    <property type="entry name" value="Peptidase_S11_C"/>
</dbReference>
<evidence type="ECO:0000256" key="11">
    <source>
        <dbReference type="ARBA" id="ARBA00023316"/>
    </source>
</evidence>
<evidence type="ECO:0000256" key="13">
    <source>
        <dbReference type="PIRSR" id="PIRSR618044-1"/>
    </source>
</evidence>
<keyword evidence="5 17" id="KW-0121">Carboxypeptidase</keyword>
<reference evidence="17" key="2">
    <citation type="submission" date="2015-07" db="EMBL/GenBank/DDBJ databases">
        <authorList>
            <person name="Noorani M."/>
        </authorList>
    </citation>
    <scope>NUCLEOTIDE SEQUENCE</scope>
    <source>
        <strain evidence="17">CO275</strain>
    </source>
</reference>
<protein>
    <recommendedName>
        <fullName evidence="4">serine-type D-Ala-D-Ala carboxypeptidase</fullName>
        <ecNumber evidence="4">3.4.16.4</ecNumber>
    </recommendedName>
</protein>
<comment type="caution">
    <text evidence="17">The sequence shown here is derived from an EMBL/GenBank/DDBJ whole genome shotgun (WGS) entry which is preliminary data.</text>
</comment>
<organism evidence="17">
    <name type="scientific">Borrelia bissettiae</name>
    <name type="common">Borreliella bissettiae</name>
    <dbReference type="NCBI Taxonomy" id="64897"/>
    <lineage>
        <taxon>Bacteria</taxon>
        <taxon>Pseudomonadati</taxon>
        <taxon>Spirochaetota</taxon>
        <taxon>Spirochaetia</taxon>
        <taxon>Spirochaetales</taxon>
        <taxon>Borreliaceae</taxon>
        <taxon>Borreliella</taxon>
    </lineage>
</organism>
<evidence type="ECO:0000256" key="8">
    <source>
        <dbReference type="ARBA" id="ARBA00022801"/>
    </source>
</evidence>
<dbReference type="Pfam" id="PF00768">
    <property type="entry name" value="Peptidase_S11"/>
    <property type="match status" value="1"/>
</dbReference>
<comment type="function">
    <text evidence="1">Removes C-terminal D-alanyl residues from sugar-peptide cell wall precursors.</text>
</comment>
<evidence type="ECO:0000256" key="9">
    <source>
        <dbReference type="ARBA" id="ARBA00022960"/>
    </source>
</evidence>
<keyword evidence="6" id="KW-0645">Protease</keyword>
<evidence type="ECO:0000256" key="2">
    <source>
        <dbReference type="ARBA" id="ARBA00004752"/>
    </source>
</evidence>
<evidence type="ECO:0000256" key="3">
    <source>
        <dbReference type="ARBA" id="ARBA00007164"/>
    </source>
</evidence>
<dbReference type="GO" id="GO:0006508">
    <property type="term" value="P:proteolysis"/>
    <property type="evidence" value="ECO:0007669"/>
    <property type="project" value="UniProtKB-KW"/>
</dbReference>
<keyword evidence="11" id="KW-0961">Cell wall biogenesis/degradation</keyword>
<dbReference type="Gene3D" id="3.40.710.10">
    <property type="entry name" value="DD-peptidase/beta-lactamase superfamily"/>
    <property type="match status" value="1"/>
</dbReference>